<name>A0ABQ1H5U4_9BACL</name>
<reference evidence="2" key="1">
    <citation type="journal article" date="2019" name="Int. J. Syst. Evol. Microbiol.">
        <title>The Global Catalogue of Microorganisms (GCM) 10K type strain sequencing project: providing services to taxonomists for standard genome sequencing and annotation.</title>
        <authorList>
            <consortium name="The Broad Institute Genomics Platform"/>
            <consortium name="The Broad Institute Genome Sequencing Center for Infectious Disease"/>
            <person name="Wu L."/>
            <person name="Ma J."/>
        </authorList>
    </citation>
    <scope>NUCLEOTIDE SEQUENCE [LARGE SCALE GENOMIC DNA]</scope>
    <source>
        <strain evidence="2">CGMCC 1.12404</strain>
    </source>
</reference>
<evidence type="ECO:0000313" key="1">
    <source>
        <dbReference type="EMBL" id="GGA59844.1"/>
    </source>
</evidence>
<gene>
    <name evidence="1" type="ORF">GCM10007416_35880</name>
</gene>
<evidence type="ECO:0000313" key="2">
    <source>
        <dbReference type="Proteomes" id="UP000617979"/>
    </source>
</evidence>
<dbReference type="EMBL" id="BMEX01000080">
    <property type="protein sequence ID" value="GGA59844.1"/>
    <property type="molecule type" value="Genomic_DNA"/>
</dbReference>
<keyword evidence="2" id="KW-1185">Reference proteome</keyword>
<proteinExistence type="predicted"/>
<sequence length="61" mass="6738">MQNHAEWIREAVKGMTPVELVAHLATDGFMGVVEKAEEIIALCQQGKFEEAAQAAHMDGWL</sequence>
<accession>A0ABQ1H5U4</accession>
<dbReference type="RefSeq" id="WP_188433986.1">
    <property type="nucleotide sequence ID" value="NZ_BMEX01000080.1"/>
</dbReference>
<protein>
    <submittedName>
        <fullName evidence="1">Uncharacterized protein</fullName>
    </submittedName>
</protein>
<organism evidence="1 2">
    <name type="scientific">Kroppenstedtia guangzhouensis</name>
    <dbReference type="NCBI Taxonomy" id="1274356"/>
    <lineage>
        <taxon>Bacteria</taxon>
        <taxon>Bacillati</taxon>
        <taxon>Bacillota</taxon>
        <taxon>Bacilli</taxon>
        <taxon>Bacillales</taxon>
        <taxon>Thermoactinomycetaceae</taxon>
        <taxon>Kroppenstedtia</taxon>
    </lineage>
</organism>
<dbReference type="Proteomes" id="UP000617979">
    <property type="component" value="Unassembled WGS sequence"/>
</dbReference>
<comment type="caution">
    <text evidence="1">The sequence shown here is derived from an EMBL/GenBank/DDBJ whole genome shotgun (WGS) entry which is preliminary data.</text>
</comment>